<protein>
    <recommendedName>
        <fullName evidence="9">Ribosomal protein uS12 methylthiotransferase RimO</fullName>
        <shortName evidence="9">uS12 MTTase</shortName>
        <shortName evidence="9">uS12 methylthiotransferase</shortName>
        <ecNumber evidence="9">2.8.4.4</ecNumber>
    </recommendedName>
    <alternativeName>
        <fullName evidence="9">Ribosomal protein uS12 (aspartate-C(3))-methylthiotransferase</fullName>
    </alternativeName>
    <alternativeName>
        <fullName evidence="9">Ribosome maturation factor RimO</fullName>
    </alternativeName>
</protein>
<dbReference type="InterPro" id="IPR038135">
    <property type="entry name" value="Methylthiotransferase_N_sf"/>
</dbReference>
<dbReference type="PANTHER" id="PTHR43837:SF1">
    <property type="entry name" value="RIBOSOMAL PROTEIN US12 METHYLTHIOTRANSFERASE RIMO"/>
    <property type="match status" value="1"/>
</dbReference>
<comment type="subcellular location">
    <subcellularLocation>
        <location evidence="9">Cytoplasm</location>
    </subcellularLocation>
</comment>
<keyword evidence="4 9" id="KW-0808">Transferase</keyword>
<dbReference type="SFLD" id="SFLDG01082">
    <property type="entry name" value="B12-binding_domain_containing"/>
    <property type="match status" value="1"/>
</dbReference>
<keyword evidence="3 9" id="KW-0963">Cytoplasm</keyword>
<evidence type="ECO:0000256" key="9">
    <source>
        <dbReference type="HAMAP-Rule" id="MF_01865"/>
    </source>
</evidence>
<evidence type="ECO:0000256" key="8">
    <source>
        <dbReference type="ARBA" id="ARBA00023014"/>
    </source>
</evidence>
<dbReference type="Pfam" id="PF18693">
    <property type="entry name" value="TRAM_2"/>
    <property type="match status" value="1"/>
</dbReference>
<comment type="caution">
    <text evidence="13">The sequence shown here is derived from an EMBL/GenBank/DDBJ whole genome shotgun (WGS) entry which is preliminary data.</text>
</comment>
<dbReference type="PROSITE" id="PS51918">
    <property type="entry name" value="RADICAL_SAM"/>
    <property type="match status" value="1"/>
</dbReference>
<sequence>MKKAGIIHLGCSKNQVDTEILMGFLKELGYTFTPYLGEADLVLVNTCAFIKPAWQEAEENINFLKEYKENNKNLKIVVTGCYVERFEKELEDRYPFVDLFIGPGEYDKFVSLITSNGERKIHSSPASSFMYTHKMPRVLISPNFWVYVKISEGCNNFCSYCTIPFIRGRLRSRSIDDIIKEVEILVQKGAKEINLIAQDTTRYGEDLYGKSALVDLLKSIENIKGDFYVRILYSYPSRVTKDLINFIKVSEKVVPYFDIPIQHVNDEILKKMNRSYKKDDIIRVWSTIRENFEDAVIRTTVMVGFPGETEENFEELIAFIKAYPFDRLGAFTYYNEEGTISKNFDGQIDEDEKIRRYDILMSTQKEISKKLNAKLLGREFDVIIENEKGKYFIGRSWREAPEVDGVIMIPKEGSRSISIGDRVRVKIKKYRAYDLLGELV</sequence>
<keyword evidence="13" id="KW-0687">Ribonucleoprotein</keyword>
<dbReference type="InterPro" id="IPR007197">
    <property type="entry name" value="rSAM"/>
</dbReference>
<reference evidence="13" key="1">
    <citation type="journal article" date="2020" name="mSystems">
        <title>Genome- and Community-Level Interaction Insights into Carbon Utilization and Element Cycling Functions of Hydrothermarchaeota in Hydrothermal Sediment.</title>
        <authorList>
            <person name="Zhou Z."/>
            <person name="Liu Y."/>
            <person name="Xu W."/>
            <person name="Pan J."/>
            <person name="Luo Z.H."/>
            <person name="Li M."/>
        </authorList>
    </citation>
    <scope>NUCLEOTIDE SEQUENCE [LARGE SCALE GENOMIC DNA]</scope>
    <source>
        <strain evidence="13">SpSt-70</strain>
    </source>
</reference>
<keyword evidence="6 9" id="KW-0479">Metal-binding</keyword>
<comment type="function">
    <text evidence="9">Catalyzes the methylthiolation of an aspartic acid residue of ribosomal protein uS12.</text>
</comment>
<gene>
    <name evidence="9 13" type="primary">rimO</name>
    <name evidence="13" type="ORF">ENU78_03075</name>
</gene>
<evidence type="ECO:0000256" key="6">
    <source>
        <dbReference type="ARBA" id="ARBA00022723"/>
    </source>
</evidence>
<comment type="catalytic activity">
    <reaction evidence="9">
        <text>L-aspartate(89)-[ribosomal protein uS12]-hydrogen + (sulfur carrier)-SH + AH2 + 2 S-adenosyl-L-methionine = 3-methylsulfanyl-L-aspartate(89)-[ribosomal protein uS12]-hydrogen + (sulfur carrier)-H + 5'-deoxyadenosine + L-methionine + A + S-adenosyl-L-homocysteine + 2 H(+)</text>
        <dbReference type="Rhea" id="RHEA:37087"/>
        <dbReference type="Rhea" id="RHEA-COMP:10460"/>
        <dbReference type="Rhea" id="RHEA-COMP:10461"/>
        <dbReference type="Rhea" id="RHEA-COMP:14737"/>
        <dbReference type="Rhea" id="RHEA-COMP:14739"/>
        <dbReference type="ChEBI" id="CHEBI:13193"/>
        <dbReference type="ChEBI" id="CHEBI:15378"/>
        <dbReference type="ChEBI" id="CHEBI:17319"/>
        <dbReference type="ChEBI" id="CHEBI:17499"/>
        <dbReference type="ChEBI" id="CHEBI:29917"/>
        <dbReference type="ChEBI" id="CHEBI:29961"/>
        <dbReference type="ChEBI" id="CHEBI:57844"/>
        <dbReference type="ChEBI" id="CHEBI:57856"/>
        <dbReference type="ChEBI" id="CHEBI:59789"/>
        <dbReference type="ChEBI" id="CHEBI:64428"/>
        <dbReference type="ChEBI" id="CHEBI:73599"/>
        <dbReference type="EC" id="2.8.4.4"/>
    </reaction>
</comment>
<evidence type="ECO:0000256" key="5">
    <source>
        <dbReference type="ARBA" id="ARBA00022691"/>
    </source>
</evidence>
<dbReference type="NCBIfam" id="TIGR00089">
    <property type="entry name" value="MiaB/RimO family radical SAM methylthiotransferase"/>
    <property type="match status" value="1"/>
</dbReference>
<dbReference type="Pfam" id="PF04055">
    <property type="entry name" value="Radical_SAM"/>
    <property type="match status" value="1"/>
</dbReference>
<dbReference type="GO" id="GO:0046872">
    <property type="term" value="F:metal ion binding"/>
    <property type="evidence" value="ECO:0007669"/>
    <property type="project" value="UniProtKB-KW"/>
</dbReference>
<name>A0A7V3ZIG9_DICTH</name>
<dbReference type="SFLD" id="SFLDS00029">
    <property type="entry name" value="Radical_SAM"/>
    <property type="match status" value="1"/>
</dbReference>
<accession>A0A7V3ZIG9</accession>
<dbReference type="PANTHER" id="PTHR43837">
    <property type="entry name" value="RIBOSOMAL PROTEIN S12 METHYLTHIOTRANSFERASE RIMO"/>
    <property type="match status" value="1"/>
</dbReference>
<dbReference type="FunFam" id="3.80.30.20:FF:000001">
    <property type="entry name" value="tRNA-2-methylthio-N(6)-dimethylallyladenosine synthase 2"/>
    <property type="match status" value="1"/>
</dbReference>
<dbReference type="AlphaFoldDB" id="A0A7V3ZIG9"/>
<dbReference type="InterPro" id="IPR058240">
    <property type="entry name" value="rSAM_sf"/>
</dbReference>
<dbReference type="GO" id="GO:0103039">
    <property type="term" value="F:protein methylthiotransferase activity"/>
    <property type="evidence" value="ECO:0007669"/>
    <property type="project" value="UniProtKB-EC"/>
</dbReference>
<feature type="binding site" evidence="9">
    <location>
        <position position="47"/>
    </location>
    <ligand>
        <name>[4Fe-4S] cluster</name>
        <dbReference type="ChEBI" id="CHEBI:49883"/>
        <label>1</label>
    </ligand>
</feature>
<dbReference type="SMART" id="SM00729">
    <property type="entry name" value="Elp3"/>
    <property type="match status" value="1"/>
</dbReference>
<keyword evidence="7 9" id="KW-0408">Iron</keyword>
<feature type="binding site" evidence="9">
    <location>
        <position position="11"/>
    </location>
    <ligand>
        <name>[4Fe-4S] cluster</name>
        <dbReference type="ChEBI" id="CHEBI:49883"/>
        <label>1</label>
    </ligand>
</feature>
<feature type="binding site" evidence="9">
    <location>
        <position position="158"/>
    </location>
    <ligand>
        <name>[4Fe-4S] cluster</name>
        <dbReference type="ChEBI" id="CHEBI:49883"/>
        <label>2</label>
        <note>4Fe-4S-S-AdoMet</note>
    </ligand>
</feature>
<dbReference type="PROSITE" id="PS50926">
    <property type="entry name" value="TRAM"/>
    <property type="match status" value="1"/>
</dbReference>
<feature type="binding site" evidence="9">
    <location>
        <position position="161"/>
    </location>
    <ligand>
        <name>[4Fe-4S] cluster</name>
        <dbReference type="ChEBI" id="CHEBI:49883"/>
        <label>2</label>
        <note>4Fe-4S-S-AdoMet</note>
    </ligand>
</feature>
<dbReference type="GO" id="GO:0005840">
    <property type="term" value="C:ribosome"/>
    <property type="evidence" value="ECO:0007669"/>
    <property type="project" value="UniProtKB-KW"/>
</dbReference>
<dbReference type="Gene3D" id="3.40.50.12160">
    <property type="entry name" value="Methylthiotransferase, N-terminal domain"/>
    <property type="match status" value="1"/>
</dbReference>
<dbReference type="HAMAP" id="MF_01865">
    <property type="entry name" value="MTTase_RimO"/>
    <property type="match status" value="1"/>
</dbReference>
<keyword evidence="2 9" id="KW-0004">4Fe-4S</keyword>
<dbReference type="InterPro" id="IPR006638">
    <property type="entry name" value="Elp3/MiaA/NifB-like_rSAM"/>
</dbReference>
<dbReference type="GO" id="GO:0051539">
    <property type="term" value="F:4 iron, 4 sulfur cluster binding"/>
    <property type="evidence" value="ECO:0007669"/>
    <property type="project" value="UniProtKB-UniRule"/>
</dbReference>
<feature type="domain" description="MTTase N-terminal" evidence="11">
    <location>
        <begin position="2"/>
        <end position="118"/>
    </location>
</feature>
<dbReference type="EMBL" id="DTDV01000007">
    <property type="protein sequence ID" value="HGK23425.1"/>
    <property type="molecule type" value="Genomic_DNA"/>
</dbReference>
<evidence type="ECO:0000259" key="12">
    <source>
        <dbReference type="PROSITE" id="PS51918"/>
    </source>
</evidence>
<dbReference type="SUPFAM" id="SSF102114">
    <property type="entry name" value="Radical SAM enzymes"/>
    <property type="match status" value="1"/>
</dbReference>
<evidence type="ECO:0000256" key="3">
    <source>
        <dbReference type="ARBA" id="ARBA00022490"/>
    </source>
</evidence>
<keyword evidence="8 9" id="KW-0411">Iron-sulfur</keyword>
<comment type="similarity">
    <text evidence="9">Belongs to the methylthiotransferase family. RimO subfamily.</text>
</comment>
<comment type="function">
    <text evidence="1">Catalyzes the methylthiolation of N6-(dimethylallyl)adenosine (i(6)A), leading to the formation of 2-methylthio-N6-(dimethylallyl)adenosine (ms(2)i(6)A) at position 37 in tRNAs that read codons beginning with uridine.</text>
</comment>
<dbReference type="SFLD" id="SFLDG01061">
    <property type="entry name" value="methylthiotransferase"/>
    <property type="match status" value="1"/>
</dbReference>
<dbReference type="GO" id="GO:0005829">
    <property type="term" value="C:cytosol"/>
    <property type="evidence" value="ECO:0007669"/>
    <property type="project" value="TreeGrafter"/>
</dbReference>
<dbReference type="InterPro" id="IPR020612">
    <property type="entry name" value="Methylthiotransferase_CS"/>
</dbReference>
<keyword evidence="5 9" id="KW-0949">S-adenosyl-L-methionine</keyword>
<dbReference type="InterPro" id="IPR002792">
    <property type="entry name" value="TRAM_dom"/>
</dbReference>
<dbReference type="FunFam" id="2.40.50.140:FF:000210">
    <property type="entry name" value="Ribosomal protein S12 methylthiotransferase RimO"/>
    <property type="match status" value="1"/>
</dbReference>
<dbReference type="InterPro" id="IPR005839">
    <property type="entry name" value="Methylthiotransferase"/>
</dbReference>
<proteinExistence type="inferred from homology"/>
<feature type="binding site" evidence="9">
    <location>
        <position position="81"/>
    </location>
    <ligand>
        <name>[4Fe-4S] cluster</name>
        <dbReference type="ChEBI" id="CHEBI:49883"/>
        <label>1</label>
    </ligand>
</feature>
<comment type="cofactor">
    <cofactor evidence="9">
        <name>[4Fe-4S] cluster</name>
        <dbReference type="ChEBI" id="CHEBI:49883"/>
    </cofactor>
    <text evidence="9">Binds 2 [4Fe-4S] clusters. One cluster is coordinated with 3 cysteines and an exchangeable S-adenosyl-L-methionine.</text>
</comment>
<dbReference type="GO" id="GO:0006400">
    <property type="term" value="P:tRNA modification"/>
    <property type="evidence" value="ECO:0007669"/>
    <property type="project" value="InterPro"/>
</dbReference>
<evidence type="ECO:0000256" key="4">
    <source>
        <dbReference type="ARBA" id="ARBA00022679"/>
    </source>
</evidence>
<feature type="binding site" evidence="9">
    <location>
        <position position="154"/>
    </location>
    <ligand>
        <name>[4Fe-4S] cluster</name>
        <dbReference type="ChEBI" id="CHEBI:49883"/>
        <label>2</label>
        <note>4Fe-4S-S-AdoMet</note>
    </ligand>
</feature>
<dbReference type="FunFam" id="3.40.50.12160:FF:000003">
    <property type="entry name" value="CDK5 regulatory subunit-associated protein 1"/>
    <property type="match status" value="1"/>
</dbReference>
<dbReference type="GO" id="GO:0035599">
    <property type="term" value="F:aspartic acid methylthiotransferase activity"/>
    <property type="evidence" value="ECO:0007669"/>
    <property type="project" value="TreeGrafter"/>
</dbReference>
<dbReference type="SFLD" id="SFLDF00274">
    <property type="entry name" value="ribosomal_protein_S12_methylth"/>
    <property type="match status" value="1"/>
</dbReference>
<evidence type="ECO:0000259" key="11">
    <source>
        <dbReference type="PROSITE" id="PS51449"/>
    </source>
</evidence>
<evidence type="ECO:0000313" key="13">
    <source>
        <dbReference type="EMBL" id="HGK23425.1"/>
    </source>
</evidence>
<dbReference type="NCBIfam" id="TIGR01125">
    <property type="entry name" value="30S ribosomal protein S12 methylthiotransferase RimO"/>
    <property type="match status" value="1"/>
</dbReference>
<dbReference type="Gene3D" id="3.80.30.20">
    <property type="entry name" value="tm_1862 like domain"/>
    <property type="match status" value="1"/>
</dbReference>
<dbReference type="Gene3D" id="2.40.50.140">
    <property type="entry name" value="Nucleic acid-binding proteins"/>
    <property type="match status" value="1"/>
</dbReference>
<dbReference type="RefSeq" id="WP_149122945.1">
    <property type="nucleotide sequence ID" value="NZ_VTFL01000004.1"/>
</dbReference>
<organism evidence="13">
    <name type="scientific">Dictyoglomus thermophilum</name>
    <dbReference type="NCBI Taxonomy" id="14"/>
    <lineage>
        <taxon>Bacteria</taxon>
        <taxon>Pseudomonadati</taxon>
        <taxon>Dictyoglomota</taxon>
        <taxon>Dictyoglomia</taxon>
        <taxon>Dictyoglomales</taxon>
        <taxon>Dictyoglomaceae</taxon>
        <taxon>Dictyoglomus</taxon>
    </lineage>
</organism>
<dbReference type="InterPro" id="IPR005840">
    <property type="entry name" value="Ribosomal_uS12_MeSTrfase_RimO"/>
</dbReference>
<dbReference type="CDD" id="cd01335">
    <property type="entry name" value="Radical_SAM"/>
    <property type="match status" value="1"/>
</dbReference>
<evidence type="ECO:0000256" key="1">
    <source>
        <dbReference type="ARBA" id="ARBA00003234"/>
    </source>
</evidence>
<evidence type="ECO:0000256" key="7">
    <source>
        <dbReference type="ARBA" id="ARBA00023004"/>
    </source>
</evidence>
<dbReference type="InterPro" id="IPR012340">
    <property type="entry name" value="NA-bd_OB-fold"/>
</dbReference>
<dbReference type="InterPro" id="IPR013848">
    <property type="entry name" value="Methylthiotransferase_N"/>
</dbReference>
<feature type="domain" description="TRAM" evidence="10">
    <location>
        <begin position="373"/>
        <end position="440"/>
    </location>
</feature>
<dbReference type="PROSITE" id="PS51449">
    <property type="entry name" value="MTTASE_N"/>
    <property type="match status" value="1"/>
</dbReference>
<feature type="domain" description="Radical SAM core" evidence="12">
    <location>
        <begin position="140"/>
        <end position="370"/>
    </location>
</feature>
<dbReference type="PROSITE" id="PS01278">
    <property type="entry name" value="MTTASE_RADICAL"/>
    <property type="match status" value="1"/>
</dbReference>
<dbReference type="EC" id="2.8.4.4" evidence="9"/>
<evidence type="ECO:0000259" key="10">
    <source>
        <dbReference type="PROSITE" id="PS50926"/>
    </source>
</evidence>
<keyword evidence="13" id="KW-0689">Ribosomal protein</keyword>
<dbReference type="InterPro" id="IPR023404">
    <property type="entry name" value="rSAM_horseshoe"/>
</dbReference>
<dbReference type="Pfam" id="PF00919">
    <property type="entry name" value="UPF0004"/>
    <property type="match status" value="1"/>
</dbReference>
<evidence type="ECO:0000256" key="2">
    <source>
        <dbReference type="ARBA" id="ARBA00022485"/>
    </source>
</evidence>